<evidence type="ECO:0000313" key="1">
    <source>
        <dbReference type="EMBL" id="MFC3050307.1"/>
    </source>
</evidence>
<dbReference type="EMBL" id="JBHRSL010000001">
    <property type="protein sequence ID" value="MFC3050307.1"/>
    <property type="molecule type" value="Genomic_DNA"/>
</dbReference>
<evidence type="ECO:0000313" key="2">
    <source>
        <dbReference type="Proteomes" id="UP001595444"/>
    </source>
</evidence>
<name>A0ABV7D126_9PROT</name>
<comment type="caution">
    <text evidence="1">The sequence shown here is derived from an EMBL/GenBank/DDBJ whole genome shotgun (WGS) entry which is preliminary data.</text>
</comment>
<reference evidence="2" key="1">
    <citation type="journal article" date="2019" name="Int. J. Syst. Evol. Microbiol.">
        <title>The Global Catalogue of Microorganisms (GCM) 10K type strain sequencing project: providing services to taxonomists for standard genome sequencing and annotation.</title>
        <authorList>
            <consortium name="The Broad Institute Genomics Platform"/>
            <consortium name="The Broad Institute Genome Sequencing Center for Infectious Disease"/>
            <person name="Wu L."/>
            <person name="Ma J."/>
        </authorList>
    </citation>
    <scope>NUCLEOTIDE SEQUENCE [LARGE SCALE GENOMIC DNA]</scope>
    <source>
        <strain evidence="2">KCTC 62164</strain>
    </source>
</reference>
<proteinExistence type="predicted"/>
<sequence length="47" mass="5417">MLIVLHRFERVSKGTMTRLEGNFYLNGKSEELWNDETIERCGAGPAF</sequence>
<gene>
    <name evidence="1" type="ORF">ACFOKA_00160</name>
</gene>
<protein>
    <submittedName>
        <fullName evidence="1">Uncharacterized protein</fullName>
    </submittedName>
</protein>
<keyword evidence="2" id="KW-1185">Reference proteome</keyword>
<accession>A0ABV7D126</accession>
<dbReference type="Proteomes" id="UP001595444">
    <property type="component" value="Unassembled WGS sequence"/>
</dbReference>
<dbReference type="RefSeq" id="WP_194214706.1">
    <property type="nucleotide sequence ID" value="NZ_CP061205.1"/>
</dbReference>
<organism evidence="1 2">
    <name type="scientific">Kordiimonas pumila</name>
    <dbReference type="NCBI Taxonomy" id="2161677"/>
    <lineage>
        <taxon>Bacteria</taxon>
        <taxon>Pseudomonadati</taxon>
        <taxon>Pseudomonadota</taxon>
        <taxon>Alphaproteobacteria</taxon>
        <taxon>Kordiimonadales</taxon>
        <taxon>Kordiimonadaceae</taxon>
        <taxon>Kordiimonas</taxon>
    </lineage>
</organism>